<dbReference type="InterPro" id="IPR038567">
    <property type="entry name" value="T_Elf1_sf"/>
</dbReference>
<keyword evidence="10 11" id="KW-0539">Nucleus</keyword>
<dbReference type="SUPFAM" id="SSF57783">
    <property type="entry name" value="Zinc beta-ribbon"/>
    <property type="match status" value="1"/>
</dbReference>
<reference evidence="12 13" key="1">
    <citation type="submission" date="2024-03" db="EMBL/GenBank/DDBJ databases">
        <title>Complete genome sequence of the green alga Chloropicon roscoffensis RCC1871.</title>
        <authorList>
            <person name="Lemieux C."/>
            <person name="Pombert J.-F."/>
            <person name="Otis C."/>
            <person name="Turmel M."/>
        </authorList>
    </citation>
    <scope>NUCLEOTIDE SEQUENCE [LARGE SCALE GENOMIC DNA]</scope>
    <source>
        <strain evidence="12 13">RCC1871</strain>
    </source>
</reference>
<keyword evidence="6 11" id="KW-0863">Zinc-finger</keyword>
<evidence type="ECO:0000256" key="8">
    <source>
        <dbReference type="ARBA" id="ARBA00023015"/>
    </source>
</evidence>
<evidence type="ECO:0000256" key="11">
    <source>
        <dbReference type="RuleBase" id="RU364033"/>
    </source>
</evidence>
<evidence type="ECO:0000256" key="1">
    <source>
        <dbReference type="ARBA" id="ARBA00003357"/>
    </source>
</evidence>
<dbReference type="GO" id="GO:0008023">
    <property type="term" value="C:transcription elongation factor complex"/>
    <property type="evidence" value="ECO:0007669"/>
    <property type="project" value="TreeGrafter"/>
</dbReference>
<keyword evidence="5 11" id="KW-0479">Metal-binding</keyword>
<gene>
    <name evidence="12" type="ORF">HKI87_18g87240</name>
</gene>
<accession>A0AAX4PLZ4</accession>
<dbReference type="PANTHER" id="PTHR20934">
    <property type="entry name" value="TRANSCRIPTION ELONGATION FACTOR 1 HOMOLOG"/>
    <property type="match status" value="1"/>
</dbReference>
<evidence type="ECO:0000256" key="4">
    <source>
        <dbReference type="ARBA" id="ARBA00014973"/>
    </source>
</evidence>
<dbReference type="EMBL" id="CP151518">
    <property type="protein sequence ID" value="WZN67152.1"/>
    <property type="molecule type" value="Genomic_DNA"/>
</dbReference>
<dbReference type="GO" id="GO:0006368">
    <property type="term" value="P:transcription elongation by RNA polymerase II"/>
    <property type="evidence" value="ECO:0007669"/>
    <property type="project" value="TreeGrafter"/>
</dbReference>
<dbReference type="Gene3D" id="2.20.25.190">
    <property type="match status" value="1"/>
</dbReference>
<dbReference type="Pfam" id="PF05129">
    <property type="entry name" value="Zn_ribbon_Elf1"/>
    <property type="match status" value="1"/>
</dbReference>
<keyword evidence="8 11" id="KW-0805">Transcription regulation</keyword>
<keyword evidence="12" id="KW-0251">Elongation factor</keyword>
<evidence type="ECO:0000256" key="5">
    <source>
        <dbReference type="ARBA" id="ARBA00022723"/>
    </source>
</evidence>
<comment type="similarity">
    <text evidence="3 11">Belongs to the ELOF1 family.</text>
</comment>
<keyword evidence="12" id="KW-0648">Protein biosynthesis</keyword>
<dbReference type="PANTHER" id="PTHR20934:SF0">
    <property type="entry name" value="TRANSCRIPTION ELONGATION FACTOR 1 HOMOLOG"/>
    <property type="match status" value="1"/>
</dbReference>
<proteinExistence type="inferred from homology"/>
<evidence type="ECO:0000313" key="13">
    <source>
        <dbReference type="Proteomes" id="UP001472866"/>
    </source>
</evidence>
<keyword evidence="9 11" id="KW-0804">Transcription</keyword>
<comment type="function">
    <text evidence="1 11">Transcription elongation factor implicated in the maintenance of proper chromatin structure in actively transcribed regions.</text>
</comment>
<organism evidence="12 13">
    <name type="scientific">Chloropicon roscoffensis</name>
    <dbReference type="NCBI Taxonomy" id="1461544"/>
    <lineage>
        <taxon>Eukaryota</taxon>
        <taxon>Viridiplantae</taxon>
        <taxon>Chlorophyta</taxon>
        <taxon>Chloropicophyceae</taxon>
        <taxon>Chloropicales</taxon>
        <taxon>Chloropicaceae</taxon>
        <taxon>Chloropicon</taxon>
    </lineage>
</organism>
<evidence type="ECO:0000256" key="7">
    <source>
        <dbReference type="ARBA" id="ARBA00022833"/>
    </source>
</evidence>
<dbReference type="FunFam" id="2.20.25.190:FF:000001">
    <property type="entry name" value="Transcription elongation factor 1 homolog"/>
    <property type="match status" value="1"/>
</dbReference>
<evidence type="ECO:0000256" key="10">
    <source>
        <dbReference type="ARBA" id="ARBA00023242"/>
    </source>
</evidence>
<dbReference type="GO" id="GO:0008270">
    <property type="term" value="F:zinc ion binding"/>
    <property type="evidence" value="ECO:0007669"/>
    <property type="project" value="UniProtKB-KW"/>
</dbReference>
<protein>
    <recommendedName>
        <fullName evidence="4 11">Transcription elongation factor 1 homolog</fullName>
    </recommendedName>
</protein>
<dbReference type="InterPro" id="IPR007808">
    <property type="entry name" value="Elf1"/>
</dbReference>
<evidence type="ECO:0000256" key="6">
    <source>
        <dbReference type="ARBA" id="ARBA00022771"/>
    </source>
</evidence>
<comment type="subcellular location">
    <subcellularLocation>
        <location evidence="2 11">Nucleus</location>
    </subcellularLocation>
</comment>
<name>A0AAX4PLZ4_9CHLO</name>
<evidence type="ECO:0000256" key="2">
    <source>
        <dbReference type="ARBA" id="ARBA00004123"/>
    </source>
</evidence>
<dbReference type="AlphaFoldDB" id="A0AAX4PLZ4"/>
<keyword evidence="13" id="KW-1185">Reference proteome</keyword>
<dbReference type="GO" id="GO:0003746">
    <property type="term" value="F:translation elongation factor activity"/>
    <property type="evidence" value="ECO:0007669"/>
    <property type="project" value="UniProtKB-KW"/>
</dbReference>
<evidence type="ECO:0000313" key="12">
    <source>
        <dbReference type="EMBL" id="WZN67152.1"/>
    </source>
</evidence>
<dbReference type="Proteomes" id="UP001472866">
    <property type="component" value="Chromosome 18"/>
</dbReference>
<evidence type="ECO:0000256" key="3">
    <source>
        <dbReference type="ARBA" id="ARBA00009730"/>
    </source>
</evidence>
<keyword evidence="7 11" id="KW-0862">Zinc</keyword>
<evidence type="ECO:0000256" key="9">
    <source>
        <dbReference type="ARBA" id="ARBA00023163"/>
    </source>
</evidence>
<dbReference type="GO" id="GO:0000993">
    <property type="term" value="F:RNA polymerase II complex binding"/>
    <property type="evidence" value="ECO:0007669"/>
    <property type="project" value="TreeGrafter"/>
</dbReference>
<sequence length="89" mass="10076">MGKRKSSAPPPEKKKQKKVPTTFNCPFCEGRKTVGVELKYKLKVATVKCRSCKIQWSCKITSLDEPVDVMTNWIDACKEENEGFAGDDY</sequence>